<sequence>MSQQAAPYTSGMGYRCYIASPARLASLEANNMPDFASMKYVILRKEIKLRGMFDYGKKLHMVARLEGHFRWMRAEHERGSATYQVRRLRERAKLMLTSKFKAESSRVSFTDLPGEMRNMIYDLALFDPFSGKSSEVEMEDSGDYAEAGNWVIPVSIVFFFLGDPVAHLPELRTLSVLNVIAALNKQLRQEVHTFFWSRIKVDLRPSVQPSCCSLVVQFLKKIGPHGRSALAGLSAYPVSARSPDHHHLNYQAMVTFLRECKNLQTFGLYLPIHMMMGPPDRMGMENFFLRGHPLSSPSMDHLVGVLHSLPQLRSARLQMDSSMVEGIHALSNHQRYPGFLRFAFSGVREGRLVQEFRTRLRARQDVEFQIMAPVDQVELYEEWLSQFPDERLP</sequence>
<dbReference type="EMBL" id="CAJRGZ010000019">
    <property type="protein sequence ID" value="CAG5166445.1"/>
    <property type="molecule type" value="Genomic_DNA"/>
</dbReference>
<name>A0A8J2N1E0_9PLEO</name>
<reference evidence="1" key="1">
    <citation type="submission" date="2021-05" db="EMBL/GenBank/DDBJ databases">
        <authorList>
            <person name="Stam R."/>
        </authorList>
    </citation>
    <scope>NUCLEOTIDE SEQUENCE</scope>
    <source>
        <strain evidence="1">CS162</strain>
    </source>
</reference>
<keyword evidence="2" id="KW-1185">Reference proteome</keyword>
<protein>
    <submittedName>
        <fullName evidence="1">Uncharacterized protein</fullName>
    </submittedName>
</protein>
<dbReference type="RefSeq" id="XP_043170486.1">
    <property type="nucleotide sequence ID" value="XM_043314551.1"/>
</dbReference>
<dbReference type="GeneID" id="67018869"/>
<evidence type="ECO:0000313" key="2">
    <source>
        <dbReference type="Proteomes" id="UP000676310"/>
    </source>
</evidence>
<organism evidence="1 2">
    <name type="scientific">Alternaria atra</name>
    <dbReference type="NCBI Taxonomy" id="119953"/>
    <lineage>
        <taxon>Eukaryota</taxon>
        <taxon>Fungi</taxon>
        <taxon>Dikarya</taxon>
        <taxon>Ascomycota</taxon>
        <taxon>Pezizomycotina</taxon>
        <taxon>Dothideomycetes</taxon>
        <taxon>Pleosporomycetidae</taxon>
        <taxon>Pleosporales</taxon>
        <taxon>Pleosporineae</taxon>
        <taxon>Pleosporaceae</taxon>
        <taxon>Alternaria</taxon>
        <taxon>Alternaria sect. Ulocladioides</taxon>
    </lineage>
</organism>
<proteinExistence type="predicted"/>
<evidence type="ECO:0000313" key="1">
    <source>
        <dbReference type="EMBL" id="CAG5166445.1"/>
    </source>
</evidence>
<dbReference type="Proteomes" id="UP000676310">
    <property type="component" value="Unassembled WGS sequence"/>
</dbReference>
<dbReference type="OrthoDB" id="3688508at2759"/>
<comment type="caution">
    <text evidence="1">The sequence shown here is derived from an EMBL/GenBank/DDBJ whole genome shotgun (WGS) entry which is preliminary data.</text>
</comment>
<accession>A0A8J2N1E0</accession>
<dbReference type="AlphaFoldDB" id="A0A8J2N1E0"/>
<gene>
    <name evidence="1" type="ORF">ALTATR162_LOCUS6926</name>
</gene>